<comment type="catalytic activity">
    <reaction evidence="10 12 17">
        <text>IMP + NAD(+) + H2O = XMP + NADH + H(+)</text>
        <dbReference type="Rhea" id="RHEA:11708"/>
        <dbReference type="ChEBI" id="CHEBI:15377"/>
        <dbReference type="ChEBI" id="CHEBI:15378"/>
        <dbReference type="ChEBI" id="CHEBI:57464"/>
        <dbReference type="ChEBI" id="CHEBI:57540"/>
        <dbReference type="ChEBI" id="CHEBI:57945"/>
        <dbReference type="ChEBI" id="CHEBI:58053"/>
        <dbReference type="EC" id="1.1.1.205"/>
    </reaction>
</comment>
<evidence type="ECO:0000256" key="5">
    <source>
        <dbReference type="ARBA" id="ARBA00022755"/>
    </source>
</evidence>
<evidence type="ECO:0000256" key="17">
    <source>
        <dbReference type="RuleBase" id="RU003928"/>
    </source>
</evidence>
<comment type="pathway">
    <text evidence="12 17">Purine metabolism; XMP biosynthesis via de novo pathway; XMP from IMP: step 1/1.</text>
</comment>
<evidence type="ECO:0000256" key="11">
    <source>
        <dbReference type="ARBA" id="ARBA00056556"/>
    </source>
</evidence>
<dbReference type="CDD" id="cd00381">
    <property type="entry name" value="IMPDH"/>
    <property type="match status" value="1"/>
</dbReference>
<evidence type="ECO:0000256" key="14">
    <source>
        <dbReference type="PIRSR" id="PIRSR000130-3"/>
    </source>
</evidence>
<protein>
    <recommendedName>
        <fullName evidence="12 17">Inosine-5'-monophosphate dehydrogenase</fullName>
        <shortName evidence="12">IMP dehydrogenase</shortName>
        <shortName evidence="12">IMPD</shortName>
        <shortName evidence="12">IMPDH</shortName>
        <ecNumber evidence="12 17">1.1.1.205</ecNumber>
    </recommendedName>
</protein>
<accession>A0A0B6VPV6</accession>
<dbReference type="InterPro" id="IPR005990">
    <property type="entry name" value="IMP_DH"/>
</dbReference>
<comment type="subcellular location">
    <subcellularLocation>
        <location evidence="12">Cytoplasm</location>
    </subcellularLocation>
</comment>
<evidence type="ECO:0000256" key="10">
    <source>
        <dbReference type="ARBA" id="ARBA00048028"/>
    </source>
</evidence>
<feature type="active site" description="Thioimidate intermediate" evidence="12 13">
    <location>
        <position position="321"/>
    </location>
</feature>
<evidence type="ECO:0000256" key="1">
    <source>
        <dbReference type="ARBA" id="ARBA00001958"/>
    </source>
</evidence>
<feature type="domain" description="IMP dehydrogenase/GMP reductase" evidence="18">
    <location>
        <begin position="21"/>
        <end position="456"/>
    </location>
</feature>
<dbReference type="SUPFAM" id="SSF54631">
    <property type="entry name" value="CBS-domain pair"/>
    <property type="match status" value="1"/>
</dbReference>
<comment type="subunit">
    <text evidence="12">Homotetramer.</text>
</comment>
<dbReference type="SUPFAM" id="SSF51412">
    <property type="entry name" value="Inosine monophosphate dehydrogenase (IMPDH)"/>
    <property type="match status" value="1"/>
</dbReference>
<dbReference type="GO" id="GO:0005737">
    <property type="term" value="C:cytoplasm"/>
    <property type="evidence" value="ECO:0007669"/>
    <property type="project" value="UniProtKB-SubCell"/>
</dbReference>
<evidence type="ECO:0000256" key="8">
    <source>
        <dbReference type="ARBA" id="ARBA00023027"/>
    </source>
</evidence>
<dbReference type="PANTHER" id="PTHR11911">
    <property type="entry name" value="INOSINE-5-MONOPHOSPHATE DEHYDROGENASE RELATED"/>
    <property type="match status" value="1"/>
</dbReference>
<dbReference type="FunFam" id="3.20.20.70:FF:000086">
    <property type="entry name" value="IMP dehydrogenase, putative"/>
    <property type="match status" value="1"/>
</dbReference>
<dbReference type="Gene3D" id="3.20.20.70">
    <property type="entry name" value="Aldolase class I"/>
    <property type="match status" value="1"/>
</dbReference>
<comment type="activity regulation">
    <text evidence="12">Mycophenolic acid (MPA) is a non-competitive inhibitor that prevents formation of the closed enzyme conformation by binding to the same site as the amobile flap. In contrast, mizoribine monophosphate (MZP) is a competitive inhibitor that induces the closed conformation. MPA is a potent inhibitor of mammalian IMPDHs but a poor inhibitor of the bacterial enzymes. MZP is a more potent inhibitor of bacterial IMPDH.</text>
</comment>
<dbReference type="EC" id="1.1.1.205" evidence="12 17"/>
<keyword evidence="7 12" id="KW-0560">Oxidoreductase</keyword>
<evidence type="ECO:0000256" key="13">
    <source>
        <dbReference type="PIRSR" id="PIRSR000130-1"/>
    </source>
</evidence>
<organism evidence="19">
    <name type="scientific">Diplonema papillatum</name>
    <dbReference type="NCBI Taxonomy" id="91374"/>
    <lineage>
        <taxon>Eukaryota</taxon>
        <taxon>Discoba</taxon>
        <taxon>Euglenozoa</taxon>
        <taxon>Diplonemea</taxon>
        <taxon>Diplonemidae</taxon>
        <taxon>Diplonema</taxon>
    </lineage>
</organism>
<evidence type="ECO:0000256" key="2">
    <source>
        <dbReference type="ARBA" id="ARBA00005502"/>
    </source>
</evidence>
<feature type="binding site" evidence="12">
    <location>
        <position position="319"/>
    </location>
    <ligand>
        <name>IMP</name>
        <dbReference type="ChEBI" id="CHEBI:58053"/>
    </ligand>
</feature>
<dbReference type="UniPathway" id="UPA00601">
    <property type="reaction ID" value="UER00295"/>
</dbReference>
<comment type="similarity">
    <text evidence="2 12 16">Belongs to the IMPDH/GMPR family.</text>
</comment>
<sequence>MKDLFTDDGLTAEELFGMGQGLTYNDFLVLPSFIDFPANDVLLECQLTRSIKLKAPFVSSPMDTVTEEQMAIAMALNGGIGIIHNNMSFEKQANAVAMVKRWRNGFILQPKVLSPDDTVRAVDDIKSTMGFCGIPITEGGKPHGKLLGLVCNKDVDYLSNRDVKLSEVMKKRENLTLGQAPINLETARKMLHEGKVGYLPIVDESDNLVMLCSRIDSQKSRDFPLASLDIKQQLLVGASMGTREDDKTRLAHLVKAGVDVIVLDSSQGNSSYQVEFIKYAKDLYPGLQIIAGNVVTQGQAKNLIDAGADALRVGMGSGSICITQEVMAVGRPQGTAVYRVAQYASQHGVPVIADGGIQNVGHIAKALTIGASTVMLGSLLAGTTETPGEYFYSNGTRLKKFRGMGSIDAMVQGGESGKRYLSEAQSIQVAQGVSGSVVDKGSAMKYAPYLHKGMQAPSTALRSFRRRLEGAENKATTTKRVFLVDRLRRPLSPDSPVFSCGYSTFASFELWKIVAILGCHRQADEYRQRADAGGLVF</sequence>
<dbReference type="AlphaFoldDB" id="A0A0B6VPV6"/>
<dbReference type="GO" id="GO:0006177">
    <property type="term" value="P:GMP biosynthetic process"/>
    <property type="evidence" value="ECO:0007669"/>
    <property type="project" value="UniProtKB-UniRule"/>
</dbReference>
<feature type="binding site" evidence="12">
    <location>
        <begin position="354"/>
        <end position="356"/>
    </location>
    <ligand>
        <name>IMP</name>
        <dbReference type="ChEBI" id="CHEBI:58053"/>
    </ligand>
</feature>
<evidence type="ECO:0000256" key="6">
    <source>
        <dbReference type="ARBA" id="ARBA00022958"/>
    </source>
</evidence>
<keyword evidence="9" id="KW-0129">CBS domain</keyword>
<reference evidence="19" key="1">
    <citation type="submission" date="2014-06" db="EMBL/GenBank/DDBJ databases">
        <title>Gluconeogenic compartmentalization in Diplonema papillatum.</title>
        <authorList>
            <person name="Nara T."/>
        </authorList>
    </citation>
    <scope>NUCLEOTIDE SEQUENCE</scope>
    <source>
        <strain evidence="19">ATCC 50162</strain>
    </source>
</reference>
<dbReference type="GO" id="GO:0003938">
    <property type="term" value="F:IMP dehydrogenase activity"/>
    <property type="evidence" value="ECO:0007669"/>
    <property type="project" value="UniProtKB-UniRule"/>
</dbReference>
<name>A0A0B6VPV6_9EUGL</name>
<feature type="active site" description="Proton acceptor" evidence="12 13">
    <location>
        <position position="419"/>
    </location>
</feature>
<feature type="binding site" description="in other chain" evidence="12 15">
    <location>
        <position position="318"/>
    </location>
    <ligand>
        <name>K(+)</name>
        <dbReference type="ChEBI" id="CHEBI:29103"/>
        <note>ligand shared between two tetrameric partners</note>
    </ligand>
</feature>
<evidence type="ECO:0000256" key="12">
    <source>
        <dbReference type="HAMAP-Rule" id="MF_03156"/>
    </source>
</evidence>
<feature type="binding site" evidence="12 14">
    <location>
        <begin position="264"/>
        <end position="266"/>
    </location>
    <ligand>
        <name>NAD(+)</name>
        <dbReference type="ChEBI" id="CHEBI:57540"/>
    </ligand>
</feature>
<dbReference type="InterPro" id="IPR015875">
    <property type="entry name" value="IMP_DH/GMP_Rdtase_CS"/>
</dbReference>
<dbReference type="GO" id="GO:0006183">
    <property type="term" value="P:GTP biosynthetic process"/>
    <property type="evidence" value="ECO:0007669"/>
    <property type="project" value="TreeGrafter"/>
</dbReference>
<dbReference type="GO" id="GO:0046872">
    <property type="term" value="F:metal ion binding"/>
    <property type="evidence" value="ECO:0007669"/>
    <property type="project" value="UniProtKB-UniRule"/>
</dbReference>
<dbReference type="EMBL" id="AB970497">
    <property type="protein sequence ID" value="BAQ25454.1"/>
    <property type="molecule type" value="Genomic_DNA"/>
</dbReference>
<dbReference type="PANTHER" id="PTHR11911:SF111">
    <property type="entry name" value="INOSINE-5'-MONOPHOSPHATE DEHYDROGENASE"/>
    <property type="match status" value="1"/>
</dbReference>
<dbReference type="InterPro" id="IPR013785">
    <property type="entry name" value="Aldolase_TIM"/>
</dbReference>
<feature type="binding site" description="in other chain" evidence="12 15">
    <location>
        <position position="316"/>
    </location>
    <ligand>
        <name>K(+)</name>
        <dbReference type="ChEBI" id="CHEBI:29103"/>
        <note>ligand shared between two tetrameric partners</note>
    </ligand>
</feature>
<dbReference type="HAMAP" id="MF_01964">
    <property type="entry name" value="IMPDH"/>
    <property type="match status" value="1"/>
</dbReference>
<evidence type="ECO:0000256" key="9">
    <source>
        <dbReference type="ARBA" id="ARBA00023122"/>
    </source>
</evidence>
<dbReference type="InterPro" id="IPR001093">
    <property type="entry name" value="IMP_DH_GMPRt"/>
</dbReference>
<feature type="binding site" evidence="12">
    <location>
        <position position="469"/>
    </location>
    <ligand>
        <name>K(+)</name>
        <dbReference type="ChEBI" id="CHEBI:29103"/>
        <note>ligand shared between two tetrameric partners</note>
    </ligand>
</feature>
<keyword evidence="8 12" id="KW-0520">NAD</keyword>
<dbReference type="GO" id="GO:0000166">
    <property type="term" value="F:nucleotide binding"/>
    <property type="evidence" value="ECO:0007669"/>
    <property type="project" value="UniProtKB-UniRule"/>
</dbReference>
<keyword evidence="12" id="KW-0963">Cytoplasm</keyword>
<feature type="binding site" evidence="12">
    <location>
        <position position="470"/>
    </location>
    <ligand>
        <name>K(+)</name>
        <dbReference type="ChEBI" id="CHEBI:29103"/>
        <note>ligand shared between two tetrameric partners</note>
    </ligand>
</feature>
<proteinExistence type="inferred from homology"/>
<dbReference type="Pfam" id="PF00478">
    <property type="entry name" value="IMPDH"/>
    <property type="match status" value="1"/>
</dbReference>
<comment type="function">
    <text evidence="11 12">Catalyzes the conversion of inosine 5'-phosphate (IMP) to xanthosine 5'-phosphate (XMP), the first committed and rate-limiting step in the de novo synthesis of guanine nucleotides, and therefore plays an important role in the regulation of cell growth.</text>
</comment>
<dbReference type="CDD" id="cd04601">
    <property type="entry name" value="CBS_pair_IMPDH"/>
    <property type="match status" value="1"/>
</dbReference>
<evidence type="ECO:0000256" key="15">
    <source>
        <dbReference type="PIRSR" id="PIRSR000130-4"/>
    </source>
</evidence>
<keyword evidence="4 12" id="KW-0332">GMP biosynthesis</keyword>
<evidence type="ECO:0000313" key="19">
    <source>
        <dbReference type="EMBL" id="BAQ25454.1"/>
    </source>
</evidence>
<feature type="binding site" evidence="12 14">
    <location>
        <begin position="314"/>
        <end position="316"/>
    </location>
    <ligand>
        <name>NAD(+)</name>
        <dbReference type="ChEBI" id="CHEBI:57540"/>
    </ligand>
</feature>
<keyword evidence="6 12" id="KW-0630">Potassium</keyword>
<evidence type="ECO:0000259" key="18">
    <source>
        <dbReference type="Pfam" id="PF00478"/>
    </source>
</evidence>
<evidence type="ECO:0000256" key="4">
    <source>
        <dbReference type="ARBA" id="ARBA00022749"/>
    </source>
</evidence>
<dbReference type="PROSITE" id="PS00487">
    <property type="entry name" value="IMP_DH_GMP_RED"/>
    <property type="match status" value="1"/>
</dbReference>
<feature type="binding site" description="in other chain" evidence="12 15">
    <location>
        <position position="321"/>
    </location>
    <ligand>
        <name>K(+)</name>
        <dbReference type="ChEBI" id="CHEBI:29103"/>
        <note>ligand shared between two tetrameric partners</note>
    </ligand>
</feature>
<feature type="binding site" evidence="12">
    <location>
        <position position="431"/>
    </location>
    <ligand>
        <name>IMP</name>
        <dbReference type="ChEBI" id="CHEBI:58053"/>
    </ligand>
</feature>
<evidence type="ECO:0000256" key="16">
    <source>
        <dbReference type="RuleBase" id="RU003927"/>
    </source>
</evidence>
<dbReference type="InterPro" id="IPR046342">
    <property type="entry name" value="CBS_dom_sf"/>
</dbReference>
<dbReference type="NCBIfam" id="TIGR01302">
    <property type="entry name" value="IMP_dehydrog"/>
    <property type="match status" value="1"/>
</dbReference>
<keyword evidence="5 12" id="KW-0658">Purine biosynthesis</keyword>
<evidence type="ECO:0000256" key="7">
    <source>
        <dbReference type="ARBA" id="ARBA00023002"/>
    </source>
</evidence>
<comment type="cofactor">
    <cofactor evidence="1 12">
        <name>K(+)</name>
        <dbReference type="ChEBI" id="CHEBI:29103"/>
    </cofactor>
</comment>
<evidence type="ECO:0000256" key="3">
    <source>
        <dbReference type="ARBA" id="ARBA00022723"/>
    </source>
</evidence>
<keyword evidence="3 12" id="KW-0479">Metal-binding</keyword>
<feature type="binding site" evidence="12">
    <location>
        <begin position="377"/>
        <end position="378"/>
    </location>
    <ligand>
        <name>IMP</name>
        <dbReference type="ChEBI" id="CHEBI:58053"/>
    </ligand>
</feature>
<dbReference type="SMART" id="SM01240">
    <property type="entry name" value="IMPDH"/>
    <property type="match status" value="1"/>
</dbReference>
<dbReference type="PIRSF" id="PIRSF000130">
    <property type="entry name" value="IMPDH"/>
    <property type="match status" value="1"/>
</dbReference>
<comment type="caution">
    <text evidence="12">Lacks conserved residue(s) required for the propagation of feature annotation.</text>
</comment>